<dbReference type="Gene3D" id="2.60.40.380">
    <property type="entry name" value="Purple acid phosphatase-like, N-terminal"/>
    <property type="match status" value="1"/>
</dbReference>
<dbReference type="PANTHER" id="PTHR43606">
    <property type="entry name" value="PHOSPHATASE, PUTATIVE (AFU_ORTHOLOGUE AFUA_6G08710)-RELATED"/>
    <property type="match status" value="1"/>
</dbReference>
<dbReference type="InterPro" id="IPR029052">
    <property type="entry name" value="Metallo-depent_PP-like"/>
</dbReference>
<evidence type="ECO:0000313" key="3">
    <source>
        <dbReference type="EMBL" id="MCQ8184181.1"/>
    </source>
</evidence>
<dbReference type="Pfam" id="PF09423">
    <property type="entry name" value="PhoD"/>
    <property type="match status" value="1"/>
</dbReference>
<dbReference type="Proteomes" id="UP001142610">
    <property type="component" value="Unassembled WGS sequence"/>
</dbReference>
<name>A0A9X2L743_9PROT</name>
<dbReference type="InterPro" id="IPR018946">
    <property type="entry name" value="PhoD-like_MPP"/>
</dbReference>
<evidence type="ECO:0000259" key="2">
    <source>
        <dbReference type="Pfam" id="PF16655"/>
    </source>
</evidence>
<protein>
    <submittedName>
        <fullName evidence="3">Alkaline phosphatase D family protein</fullName>
    </submittedName>
</protein>
<dbReference type="CDD" id="cd07389">
    <property type="entry name" value="MPP_PhoD"/>
    <property type="match status" value="1"/>
</dbReference>
<dbReference type="AlphaFoldDB" id="A0A9X2L743"/>
<accession>A0A9X2L743</accession>
<dbReference type="RefSeq" id="WP_256617986.1">
    <property type="nucleotide sequence ID" value="NZ_JANIBC010000001.1"/>
</dbReference>
<evidence type="ECO:0000313" key="4">
    <source>
        <dbReference type="Proteomes" id="UP001142610"/>
    </source>
</evidence>
<dbReference type="PANTHER" id="PTHR43606:SF2">
    <property type="entry name" value="ALKALINE PHOSPHATASE FAMILY PROTEIN (AFU_ORTHOLOGUE AFUA_5G03860)"/>
    <property type="match status" value="1"/>
</dbReference>
<dbReference type="InterPro" id="IPR006311">
    <property type="entry name" value="TAT_signal"/>
</dbReference>
<feature type="domain" description="PhoD-like phosphatase metallophosphatase" evidence="1">
    <location>
        <begin position="140"/>
        <end position="525"/>
    </location>
</feature>
<organism evidence="3 4">
    <name type="scientific">Parvularcula maris</name>
    <dbReference type="NCBI Taxonomy" id="2965077"/>
    <lineage>
        <taxon>Bacteria</taxon>
        <taxon>Pseudomonadati</taxon>
        <taxon>Pseudomonadota</taxon>
        <taxon>Alphaproteobacteria</taxon>
        <taxon>Parvularculales</taxon>
        <taxon>Parvularculaceae</taxon>
        <taxon>Parvularcula</taxon>
    </lineage>
</organism>
<dbReference type="InterPro" id="IPR052900">
    <property type="entry name" value="Phospholipid_Metab_Enz"/>
</dbReference>
<dbReference type="InterPro" id="IPR038607">
    <property type="entry name" value="PhoD-like_sf"/>
</dbReference>
<dbReference type="Gene3D" id="3.60.21.70">
    <property type="entry name" value="PhoD-like phosphatase"/>
    <property type="match status" value="1"/>
</dbReference>
<gene>
    <name evidence="3" type="ORF">NOG11_02170</name>
</gene>
<comment type="caution">
    <text evidence="3">The sequence shown here is derived from an EMBL/GenBank/DDBJ whole genome shotgun (WGS) entry which is preliminary data.</text>
</comment>
<dbReference type="PROSITE" id="PS51257">
    <property type="entry name" value="PROKAR_LIPOPROTEIN"/>
    <property type="match status" value="1"/>
</dbReference>
<dbReference type="PROSITE" id="PS51318">
    <property type="entry name" value="TAT"/>
    <property type="match status" value="1"/>
</dbReference>
<evidence type="ECO:0000259" key="1">
    <source>
        <dbReference type="Pfam" id="PF09423"/>
    </source>
</evidence>
<sequence length="570" mass="63573">MHISRRTALLTGLAGSAAACATKPELGTFKAEALAEEATFSCGVASGDPAEDSVVLWTRIGGVEGGAVPVQVEIAEDASFSRLVWTERTETDASRDYTVKVVADGLEPGRRYAYRFMVFDRVSPVGMTRTLPQDAERAKFAVASCSNYPFGYFNAYDHIARQDDIDAVLHLGDYIYEYGRDAYGGEKGEKLGRQHEPTHEIVALYDYRRRHRQYKADPSSRRMHAAHPLIAVWDDHETSNDSWRDGAENHDPATEGRWEARKLVALQAYYEYMPVRDPAPGGAREALFRSYSWGKLLTLTAIESRLTARTKQLQYSEIVPTLTSPEAIDRFRREVLGDPSRELLGDAQRQFVEGSLAASVNSGATWRLIANQVLFARVAAPDLGEYVSEDDIAVIEPQWPEVRDFLTFSALGLPLNTDSWDGYPAARERFYDAAEAAGARDLIVLTGDTHQFWANDLKRDDGRDMGVELGTTGITSPGPGSYLGDKAFDYTLLLRRENPEVRYTDPVSNGYFLLELDGDEGHVDFIAMSTIESPDYMALRSAAFDLKRRRGTVELANPRGLGFKERVLYR</sequence>
<feature type="domain" description="Phospholipase D N-terminal" evidence="2">
    <location>
        <begin position="43"/>
        <end position="130"/>
    </location>
</feature>
<reference evidence="3" key="1">
    <citation type="submission" date="2022-07" db="EMBL/GenBank/DDBJ databases">
        <title>Parvularcula maris sp. nov., an algicidal bacterium isolated from seawater.</title>
        <authorList>
            <person name="Li F."/>
        </authorList>
    </citation>
    <scope>NUCLEOTIDE SEQUENCE</scope>
    <source>
        <strain evidence="3">BGMRC 0090</strain>
    </source>
</reference>
<dbReference type="Pfam" id="PF16655">
    <property type="entry name" value="PhoD_N"/>
    <property type="match status" value="1"/>
</dbReference>
<keyword evidence="4" id="KW-1185">Reference proteome</keyword>
<dbReference type="SUPFAM" id="SSF56300">
    <property type="entry name" value="Metallo-dependent phosphatases"/>
    <property type="match status" value="1"/>
</dbReference>
<dbReference type="InterPro" id="IPR032093">
    <property type="entry name" value="PhoD_N"/>
</dbReference>
<dbReference type="EMBL" id="JANIBC010000001">
    <property type="protein sequence ID" value="MCQ8184181.1"/>
    <property type="molecule type" value="Genomic_DNA"/>
</dbReference>
<proteinExistence type="predicted"/>